<proteinExistence type="predicted"/>
<evidence type="ECO:0000259" key="3">
    <source>
        <dbReference type="Pfam" id="PF05036"/>
    </source>
</evidence>
<dbReference type="KEGG" id="sami:SAMIE_1020150"/>
<dbReference type="Proteomes" id="UP000279959">
    <property type="component" value="Chromosome"/>
</dbReference>
<evidence type="ECO:0000256" key="1">
    <source>
        <dbReference type="SAM" id="MobiDB-lite"/>
    </source>
</evidence>
<evidence type="ECO:0000313" key="4">
    <source>
        <dbReference type="EMBL" id="BBD98514.1"/>
    </source>
</evidence>
<keyword evidence="2" id="KW-0472">Membrane</keyword>
<dbReference type="InterPro" id="IPR007730">
    <property type="entry name" value="SPOR-like_dom"/>
</dbReference>
<reference evidence="4 5" key="1">
    <citation type="submission" date="2018-05" db="EMBL/GenBank/DDBJ databases">
        <title>Complete Genome Sequence of the Nonylphenol-Degrading Bacterium Sphingobium amiense DSM 16289T.</title>
        <authorList>
            <person name="Ootsuka M."/>
            <person name="Nishizawa T."/>
            <person name="Ohta H."/>
        </authorList>
    </citation>
    <scope>NUCLEOTIDE SEQUENCE [LARGE SCALE GENOMIC DNA]</scope>
    <source>
        <strain evidence="4 5">DSM 16289</strain>
    </source>
</reference>
<gene>
    <name evidence="4" type="ORF">SAMIE_1020150</name>
</gene>
<name>A0A494W1N1_9SPHN</name>
<feature type="compositionally biased region" description="Low complexity" evidence="1">
    <location>
        <begin position="126"/>
        <end position="141"/>
    </location>
</feature>
<protein>
    <submittedName>
        <fullName evidence="4">SPOR domain-containing protein</fullName>
    </submittedName>
</protein>
<keyword evidence="5" id="KW-1185">Reference proteome</keyword>
<evidence type="ECO:0000313" key="5">
    <source>
        <dbReference type="Proteomes" id="UP000279959"/>
    </source>
</evidence>
<evidence type="ECO:0000256" key="2">
    <source>
        <dbReference type="SAM" id="Phobius"/>
    </source>
</evidence>
<feature type="domain" description="SPOR" evidence="3">
    <location>
        <begin position="168"/>
        <end position="239"/>
    </location>
</feature>
<keyword evidence="2" id="KW-0812">Transmembrane</keyword>
<feature type="region of interest" description="Disordered" evidence="1">
    <location>
        <begin position="110"/>
        <end position="162"/>
    </location>
</feature>
<sequence length="240" mass="24598">MGDYARGRLDLDDDDRLPWLEPAFDEVEDEGISPLKLLGFILLGLAIVGAVVAGVWWVQNRSGGGGAGEGQLIAAPAGDYKVAANEADAKKFDGEGDASYAASEGVVRDGRIDPSRVPEAPIAKTAPAPVASRPAAPARPSQSVTAKVEDETRAPATAAAPKAARSGTIQLGAYGNAALAKDAWGKLSKRFAYLAPLAMTVEPVEIGGSTLYRLRAAAGGQASLVCGKLKVAGESCLVVS</sequence>
<keyword evidence="2" id="KW-1133">Transmembrane helix</keyword>
<dbReference type="RefSeq" id="WP_066699278.1">
    <property type="nucleotide sequence ID" value="NZ_AP018664.1"/>
</dbReference>
<dbReference type="EMBL" id="AP018664">
    <property type="protein sequence ID" value="BBD98514.1"/>
    <property type="molecule type" value="Genomic_DNA"/>
</dbReference>
<dbReference type="AlphaFoldDB" id="A0A494W1N1"/>
<feature type="transmembrane region" description="Helical" evidence="2">
    <location>
        <begin position="37"/>
        <end position="58"/>
    </location>
</feature>
<dbReference type="GO" id="GO:0042834">
    <property type="term" value="F:peptidoglycan binding"/>
    <property type="evidence" value="ECO:0007669"/>
    <property type="project" value="InterPro"/>
</dbReference>
<organism evidence="4 5">
    <name type="scientific">Sphingobium amiense</name>
    <dbReference type="NCBI Taxonomy" id="135719"/>
    <lineage>
        <taxon>Bacteria</taxon>
        <taxon>Pseudomonadati</taxon>
        <taxon>Pseudomonadota</taxon>
        <taxon>Alphaproteobacteria</taxon>
        <taxon>Sphingomonadales</taxon>
        <taxon>Sphingomonadaceae</taxon>
        <taxon>Sphingobium</taxon>
    </lineage>
</organism>
<accession>A0A494W1N1</accession>
<dbReference type="Pfam" id="PF05036">
    <property type="entry name" value="SPOR"/>
    <property type="match status" value="1"/>
</dbReference>